<reference evidence="5" key="1">
    <citation type="journal article" date="2019" name="Int. J. Syst. Evol. Microbiol.">
        <title>The Global Catalogue of Microorganisms (GCM) 10K type strain sequencing project: providing services to taxonomists for standard genome sequencing and annotation.</title>
        <authorList>
            <consortium name="The Broad Institute Genomics Platform"/>
            <consortium name="The Broad Institute Genome Sequencing Center for Infectious Disease"/>
            <person name="Wu L."/>
            <person name="Ma J."/>
        </authorList>
    </citation>
    <scope>NUCLEOTIDE SEQUENCE [LARGE SCALE GENOMIC DNA]</scope>
    <source>
        <strain evidence="5">KCTC 52640</strain>
    </source>
</reference>
<dbReference type="EMBL" id="JBHRSS010000008">
    <property type="protein sequence ID" value="MFC3105809.1"/>
    <property type="molecule type" value="Genomic_DNA"/>
</dbReference>
<dbReference type="SUPFAM" id="SSF54285">
    <property type="entry name" value="MoaD/ThiS"/>
    <property type="match status" value="1"/>
</dbReference>
<dbReference type="InterPro" id="IPR016155">
    <property type="entry name" value="Mopterin_synth/thiamin_S_b"/>
</dbReference>
<keyword evidence="5" id="KW-1185">Reference proteome</keyword>
<gene>
    <name evidence="4" type="ORF">ACFOSU_18215</name>
</gene>
<comment type="similarity">
    <text evidence="1 2">Belongs to the UPF0125 (RnfH) family.</text>
</comment>
<proteinExistence type="inferred from homology"/>
<evidence type="ECO:0000256" key="2">
    <source>
        <dbReference type="HAMAP-Rule" id="MF_00460"/>
    </source>
</evidence>
<dbReference type="RefSeq" id="WP_380691343.1">
    <property type="nucleotide sequence ID" value="NZ_JBHRSS010000008.1"/>
</dbReference>
<evidence type="ECO:0000256" key="3">
    <source>
        <dbReference type="SAM" id="MobiDB-lite"/>
    </source>
</evidence>
<dbReference type="Gene3D" id="3.10.20.280">
    <property type="entry name" value="RnfH-like"/>
    <property type="match status" value="1"/>
</dbReference>
<sequence>MSEMLTVDVLLALPHKCWRRRIEIAPGTTAADAVRASGLDALCHEQCGQMPKIGVFGRKVGDDHVVQAGERLELYRELTADPRQRRRADVQARRERTRLQQARDDGSGD</sequence>
<evidence type="ECO:0000313" key="4">
    <source>
        <dbReference type="EMBL" id="MFC3105809.1"/>
    </source>
</evidence>
<comment type="caution">
    <text evidence="4">The sequence shown here is derived from an EMBL/GenBank/DDBJ whole genome shotgun (WGS) entry which is preliminary data.</text>
</comment>
<dbReference type="PANTHER" id="PTHR37483">
    <property type="entry name" value="UPF0125 PROTEIN RATB"/>
    <property type="match status" value="1"/>
</dbReference>
<protein>
    <recommendedName>
        <fullName evidence="2">UPF0125 protein ACFOSU_18215</fullName>
    </recommendedName>
</protein>
<feature type="region of interest" description="Disordered" evidence="3">
    <location>
        <begin position="82"/>
        <end position="109"/>
    </location>
</feature>
<name>A0ABV7EUZ7_9GAMM</name>
<dbReference type="PANTHER" id="PTHR37483:SF1">
    <property type="entry name" value="UPF0125 PROTEIN RATB"/>
    <property type="match status" value="1"/>
</dbReference>
<evidence type="ECO:0000256" key="1">
    <source>
        <dbReference type="ARBA" id="ARBA00010645"/>
    </source>
</evidence>
<dbReference type="InterPro" id="IPR005346">
    <property type="entry name" value="RnfH"/>
</dbReference>
<dbReference type="Proteomes" id="UP001595462">
    <property type="component" value="Unassembled WGS sequence"/>
</dbReference>
<dbReference type="Pfam" id="PF03658">
    <property type="entry name" value="Ub-RnfH"/>
    <property type="match status" value="1"/>
</dbReference>
<dbReference type="HAMAP" id="MF_00460">
    <property type="entry name" value="UPF0125_RnfH"/>
    <property type="match status" value="1"/>
</dbReference>
<evidence type="ECO:0000313" key="5">
    <source>
        <dbReference type="Proteomes" id="UP001595462"/>
    </source>
</evidence>
<dbReference type="InterPro" id="IPR037021">
    <property type="entry name" value="RnfH_sf"/>
</dbReference>
<accession>A0ABV7EUZ7</accession>
<organism evidence="4 5">
    <name type="scientific">Salinisphaera aquimarina</name>
    <dbReference type="NCBI Taxonomy" id="2094031"/>
    <lineage>
        <taxon>Bacteria</taxon>
        <taxon>Pseudomonadati</taxon>
        <taxon>Pseudomonadota</taxon>
        <taxon>Gammaproteobacteria</taxon>
        <taxon>Salinisphaerales</taxon>
        <taxon>Salinisphaeraceae</taxon>
        <taxon>Salinisphaera</taxon>
    </lineage>
</organism>